<dbReference type="EMBL" id="DAAOQH010000173">
    <property type="protein sequence ID" value="HAD5063787.1"/>
    <property type="molecule type" value="Genomic_DNA"/>
</dbReference>
<reference evidence="2" key="1">
    <citation type="journal article" date="2018" name="Genome Biol.">
        <title>SKESA: strategic k-mer extension for scrupulous assemblies.</title>
        <authorList>
            <person name="Souvorov A."/>
            <person name="Agarwala R."/>
            <person name="Lipman D.J."/>
        </authorList>
    </citation>
    <scope>NUCLEOTIDE SEQUENCE</scope>
    <source>
        <strain evidence="2">S335FT</strain>
    </source>
</reference>
<dbReference type="AlphaFoldDB" id="A0A715WWS4"/>
<feature type="domain" description="DUF4942" evidence="1">
    <location>
        <begin position="6"/>
        <end position="81"/>
    </location>
</feature>
<comment type="caution">
    <text evidence="2">The sequence shown here is derived from an EMBL/GenBank/DDBJ whole genome shotgun (WGS) entry which is preliminary data.</text>
</comment>
<sequence>MNSRAQTCRLADLERMLHPFSNKAIPDCRENIILRLDDHIQSVQEKESCEDEMFIIKYFKKGCTHIMFRKPELVDKLKMMLLRNT</sequence>
<gene>
    <name evidence="2" type="ORF">G1R48_25900</name>
</gene>
<dbReference type="Pfam" id="PF13708">
    <property type="entry name" value="DUF4942"/>
    <property type="match status" value="1"/>
</dbReference>
<evidence type="ECO:0000259" key="1">
    <source>
        <dbReference type="Pfam" id="PF13708"/>
    </source>
</evidence>
<organism evidence="2">
    <name type="scientific">Salmonella typhimurium</name>
    <dbReference type="NCBI Taxonomy" id="90371"/>
    <lineage>
        <taxon>Bacteria</taxon>
        <taxon>Pseudomonadati</taxon>
        <taxon>Pseudomonadota</taxon>
        <taxon>Gammaproteobacteria</taxon>
        <taxon>Enterobacterales</taxon>
        <taxon>Enterobacteriaceae</taxon>
        <taxon>Salmonella</taxon>
    </lineage>
</organism>
<evidence type="ECO:0000313" key="2">
    <source>
        <dbReference type="EMBL" id="HAD5063787.1"/>
    </source>
</evidence>
<accession>A0A715WWS4</accession>
<dbReference type="InterPro" id="IPR031339">
    <property type="entry name" value="DUF4942"/>
</dbReference>
<proteinExistence type="predicted"/>
<feature type="non-terminal residue" evidence="2">
    <location>
        <position position="85"/>
    </location>
</feature>
<reference evidence="2" key="2">
    <citation type="submission" date="2019-01" db="EMBL/GenBank/DDBJ databases">
        <authorList>
            <consortium name="NCBI Pathogen Detection Project"/>
        </authorList>
    </citation>
    <scope>NUCLEOTIDE SEQUENCE</scope>
    <source>
        <strain evidence="2">S335FT</strain>
    </source>
</reference>
<protein>
    <submittedName>
        <fullName evidence="2">DUF4942 domain-containing protein</fullName>
    </submittedName>
</protein>
<name>A0A715WWS4_SALTM</name>